<organism evidence="5 6">
    <name type="scientific">Phenylobacterium ferrooxidans</name>
    <dbReference type="NCBI Taxonomy" id="2982689"/>
    <lineage>
        <taxon>Bacteria</taxon>
        <taxon>Pseudomonadati</taxon>
        <taxon>Pseudomonadota</taxon>
        <taxon>Alphaproteobacteria</taxon>
        <taxon>Caulobacterales</taxon>
        <taxon>Caulobacteraceae</taxon>
        <taxon>Phenylobacterium</taxon>
    </lineage>
</organism>
<name>A0ABW6CT42_9CAUL</name>
<gene>
    <name evidence="5" type="ORF">OCL97_19095</name>
</gene>
<keyword evidence="6" id="KW-1185">Reference proteome</keyword>
<keyword evidence="2" id="KW-0479">Metal-binding</keyword>
<evidence type="ECO:0000256" key="2">
    <source>
        <dbReference type="ARBA" id="ARBA00022723"/>
    </source>
</evidence>
<dbReference type="EMBL" id="JAOTJD010000045">
    <property type="protein sequence ID" value="MFD3266069.1"/>
    <property type="molecule type" value="Genomic_DNA"/>
</dbReference>
<dbReference type="InterPro" id="IPR052355">
    <property type="entry name" value="CENP-V-like"/>
</dbReference>
<dbReference type="Gene3D" id="2.170.150.70">
    <property type="match status" value="1"/>
</dbReference>
<dbReference type="InterPro" id="IPR006913">
    <property type="entry name" value="CENP-V/GFA"/>
</dbReference>
<dbReference type="InterPro" id="IPR011057">
    <property type="entry name" value="Mss4-like_sf"/>
</dbReference>
<sequence length="117" mass="13002">MPTLATCHCAAVRLTCEAALVEVTECTCSICRRYGVLWAYYEPAQVWVEGGATEVYEWDDRSIGFHRCVGCGCVTHWSANDPAVNRMGVNARLMELDVMAAARVRHLDGAVSERYLD</sequence>
<accession>A0ABW6CT42</accession>
<protein>
    <recommendedName>
        <fullName evidence="4">CENP-V/GFA domain-containing protein</fullName>
    </recommendedName>
</protein>
<evidence type="ECO:0000256" key="3">
    <source>
        <dbReference type="ARBA" id="ARBA00022833"/>
    </source>
</evidence>
<comment type="caution">
    <text evidence="5">The sequence shown here is derived from an EMBL/GenBank/DDBJ whole genome shotgun (WGS) entry which is preliminary data.</text>
</comment>
<dbReference type="Pfam" id="PF04828">
    <property type="entry name" value="GFA"/>
    <property type="match status" value="1"/>
</dbReference>
<dbReference type="PANTHER" id="PTHR28620:SF1">
    <property type="entry name" value="CENP-V_GFA DOMAIN-CONTAINING PROTEIN"/>
    <property type="match status" value="1"/>
</dbReference>
<evidence type="ECO:0000313" key="6">
    <source>
        <dbReference type="Proteomes" id="UP001598130"/>
    </source>
</evidence>
<dbReference type="RefSeq" id="WP_377371373.1">
    <property type="nucleotide sequence ID" value="NZ_JAOTJD010000045.1"/>
</dbReference>
<feature type="domain" description="CENP-V/GFA" evidence="4">
    <location>
        <begin position="3"/>
        <end position="117"/>
    </location>
</feature>
<dbReference type="PANTHER" id="PTHR28620">
    <property type="entry name" value="CENTROMERE PROTEIN V"/>
    <property type="match status" value="1"/>
</dbReference>
<evidence type="ECO:0000313" key="5">
    <source>
        <dbReference type="EMBL" id="MFD3266069.1"/>
    </source>
</evidence>
<comment type="similarity">
    <text evidence="1">Belongs to the Gfa family.</text>
</comment>
<dbReference type="Proteomes" id="UP001598130">
    <property type="component" value="Unassembled WGS sequence"/>
</dbReference>
<evidence type="ECO:0000259" key="4">
    <source>
        <dbReference type="PROSITE" id="PS51891"/>
    </source>
</evidence>
<proteinExistence type="inferred from homology"/>
<reference evidence="5 6" key="1">
    <citation type="submission" date="2022-09" db="EMBL/GenBank/DDBJ databases">
        <title>New species of Phenylobacterium.</title>
        <authorList>
            <person name="Mieszkin S."/>
        </authorList>
    </citation>
    <scope>NUCLEOTIDE SEQUENCE [LARGE SCALE GENOMIC DNA]</scope>
    <source>
        <strain evidence="5 6">HK31-G</strain>
    </source>
</reference>
<evidence type="ECO:0000256" key="1">
    <source>
        <dbReference type="ARBA" id="ARBA00005495"/>
    </source>
</evidence>
<dbReference type="SUPFAM" id="SSF51316">
    <property type="entry name" value="Mss4-like"/>
    <property type="match status" value="1"/>
</dbReference>
<dbReference type="PROSITE" id="PS51891">
    <property type="entry name" value="CENP_V_GFA"/>
    <property type="match status" value="1"/>
</dbReference>
<keyword evidence="3" id="KW-0862">Zinc</keyword>